<dbReference type="InterPro" id="IPR022572">
    <property type="entry name" value="DNA_rep/recomb_RecO_N"/>
</dbReference>
<dbReference type="Pfam" id="PF02565">
    <property type="entry name" value="RecO_C"/>
    <property type="match status" value="1"/>
</dbReference>
<dbReference type="GO" id="GO:0043590">
    <property type="term" value="C:bacterial nucleoid"/>
    <property type="evidence" value="ECO:0007669"/>
    <property type="project" value="TreeGrafter"/>
</dbReference>
<evidence type="ECO:0000259" key="8">
    <source>
        <dbReference type="Pfam" id="PF11967"/>
    </source>
</evidence>
<dbReference type="SUPFAM" id="SSF57863">
    <property type="entry name" value="ArfGap/RecO-like zinc finger"/>
    <property type="match status" value="1"/>
</dbReference>
<reference evidence="10" key="1">
    <citation type="submission" date="2017-05" db="EMBL/GenBank/DDBJ databases">
        <authorList>
            <person name="Rodrigo-Torres L."/>
            <person name="Arahal R. D."/>
            <person name="Lucena T."/>
        </authorList>
    </citation>
    <scope>NUCLEOTIDE SEQUENCE [LARGE SCALE GENOMIC DNA]</scope>
    <source>
        <strain evidence="10">CECT 8621</strain>
    </source>
</reference>
<keyword evidence="10" id="KW-1185">Reference proteome</keyword>
<keyword evidence="3 7" id="KW-0227">DNA damage</keyword>
<accession>A0A238JKU6</accession>
<evidence type="ECO:0000256" key="1">
    <source>
        <dbReference type="ARBA" id="ARBA00007452"/>
    </source>
</evidence>
<dbReference type="HAMAP" id="MF_00201">
    <property type="entry name" value="RecO"/>
    <property type="match status" value="1"/>
</dbReference>
<evidence type="ECO:0000256" key="6">
    <source>
        <dbReference type="ARBA" id="ARBA00033409"/>
    </source>
</evidence>
<dbReference type="Pfam" id="PF11967">
    <property type="entry name" value="RecO_N"/>
    <property type="match status" value="1"/>
</dbReference>
<proteinExistence type="inferred from homology"/>
<sequence length="241" mass="26498">MEWRDQGALLSVRRHGETSAIIEVFTPQHGRHAGVVRGGTSRKIAPILQPGAQLDLTWRARLDEHMGSFTVEPIRSRAASVMGDRLSLAGLNAVTAMLLFTLPEREAHPALYARSITMLDLLGHADAWPLAYLRWEVALLEEMGFGLDLTRCAVTGSRDDLAYVSPRTGRAVSAEGAGEWADKLLPLPMCLLGQGPVEADEIRDGLRTTGHFLGQWLAPSLGNKPLPEARQRLIDLLDRHF</sequence>
<evidence type="ECO:0000256" key="4">
    <source>
        <dbReference type="ARBA" id="ARBA00023172"/>
    </source>
</evidence>
<dbReference type="GO" id="GO:0006310">
    <property type="term" value="P:DNA recombination"/>
    <property type="evidence" value="ECO:0007669"/>
    <property type="project" value="UniProtKB-UniRule"/>
</dbReference>
<keyword evidence="4 7" id="KW-0233">DNA recombination</keyword>
<dbReference type="Proteomes" id="UP000202922">
    <property type="component" value="Unassembled WGS sequence"/>
</dbReference>
<dbReference type="PANTHER" id="PTHR33991:SF1">
    <property type="entry name" value="DNA REPAIR PROTEIN RECO"/>
    <property type="match status" value="1"/>
</dbReference>
<dbReference type="AlphaFoldDB" id="A0A238JKU6"/>
<dbReference type="GO" id="GO:0006302">
    <property type="term" value="P:double-strand break repair"/>
    <property type="evidence" value="ECO:0007669"/>
    <property type="project" value="TreeGrafter"/>
</dbReference>
<protein>
    <recommendedName>
        <fullName evidence="2 7">DNA repair protein RecO</fullName>
    </recommendedName>
    <alternativeName>
        <fullName evidence="6 7">Recombination protein O</fullName>
    </alternativeName>
</protein>
<comment type="function">
    <text evidence="7">Involved in DNA repair and RecF pathway recombination.</text>
</comment>
<organism evidence="9 10">
    <name type="scientific">Actibacterium lipolyticum</name>
    <dbReference type="NCBI Taxonomy" id="1524263"/>
    <lineage>
        <taxon>Bacteria</taxon>
        <taxon>Pseudomonadati</taxon>
        <taxon>Pseudomonadota</taxon>
        <taxon>Alphaproteobacteria</taxon>
        <taxon>Rhodobacterales</taxon>
        <taxon>Roseobacteraceae</taxon>
        <taxon>Actibacterium</taxon>
    </lineage>
</organism>
<dbReference type="InterPro" id="IPR012340">
    <property type="entry name" value="NA-bd_OB-fold"/>
</dbReference>
<feature type="domain" description="DNA replication/recombination mediator RecO N-terminal" evidence="8">
    <location>
        <begin position="1"/>
        <end position="76"/>
    </location>
</feature>
<dbReference type="PANTHER" id="PTHR33991">
    <property type="entry name" value="DNA REPAIR PROTEIN RECO"/>
    <property type="match status" value="1"/>
</dbReference>
<dbReference type="EMBL" id="FXYE01000001">
    <property type="protein sequence ID" value="SMX30834.1"/>
    <property type="molecule type" value="Genomic_DNA"/>
</dbReference>
<comment type="similarity">
    <text evidence="1 7">Belongs to the RecO family.</text>
</comment>
<dbReference type="OrthoDB" id="9804792at2"/>
<evidence type="ECO:0000256" key="3">
    <source>
        <dbReference type="ARBA" id="ARBA00022763"/>
    </source>
</evidence>
<keyword evidence="5 7" id="KW-0234">DNA repair</keyword>
<gene>
    <name evidence="7 9" type="primary">recO</name>
    <name evidence="9" type="ORF">COL8621_00143</name>
</gene>
<dbReference type="InterPro" id="IPR003717">
    <property type="entry name" value="RecO"/>
</dbReference>
<evidence type="ECO:0000256" key="2">
    <source>
        <dbReference type="ARBA" id="ARBA00021310"/>
    </source>
</evidence>
<dbReference type="InterPro" id="IPR042242">
    <property type="entry name" value="RecO_C"/>
</dbReference>
<evidence type="ECO:0000256" key="5">
    <source>
        <dbReference type="ARBA" id="ARBA00023204"/>
    </source>
</evidence>
<dbReference type="InterPro" id="IPR037278">
    <property type="entry name" value="ARFGAP/RecO"/>
</dbReference>
<evidence type="ECO:0000256" key="7">
    <source>
        <dbReference type="HAMAP-Rule" id="MF_00201"/>
    </source>
</evidence>
<dbReference type="Gene3D" id="2.40.50.140">
    <property type="entry name" value="Nucleic acid-binding proteins"/>
    <property type="match status" value="1"/>
</dbReference>
<evidence type="ECO:0000313" key="10">
    <source>
        <dbReference type="Proteomes" id="UP000202922"/>
    </source>
</evidence>
<dbReference type="Gene3D" id="1.20.1440.120">
    <property type="entry name" value="Recombination protein O, C-terminal domain"/>
    <property type="match status" value="1"/>
</dbReference>
<dbReference type="NCBIfam" id="TIGR00613">
    <property type="entry name" value="reco"/>
    <property type="match status" value="1"/>
</dbReference>
<evidence type="ECO:0000313" key="9">
    <source>
        <dbReference type="EMBL" id="SMX30834.1"/>
    </source>
</evidence>
<name>A0A238JKU6_9RHOB</name>
<dbReference type="SUPFAM" id="SSF50249">
    <property type="entry name" value="Nucleic acid-binding proteins"/>
    <property type="match status" value="1"/>
</dbReference>
<dbReference type="RefSeq" id="WP_093965303.1">
    <property type="nucleotide sequence ID" value="NZ_FXYE01000001.1"/>
</dbReference>